<evidence type="ECO:0000313" key="9">
    <source>
        <dbReference type="EMBL" id="MBU9712666.1"/>
    </source>
</evidence>
<comment type="subcellular location">
    <subcellularLocation>
        <location evidence="1 7">Cell membrane</location>
        <topology evidence="1 7">Multi-pass membrane protein</topology>
    </subcellularLocation>
</comment>
<accession>A0ABS6JG46</accession>
<dbReference type="RefSeq" id="WP_217066844.1">
    <property type="nucleotide sequence ID" value="NZ_JAHQCS010000107.1"/>
</dbReference>
<keyword evidence="3" id="KW-1003">Cell membrane</keyword>
<sequence>MNQIQYEKKPLIEKPPKKKVNILEWLKDNLFSSWINTLFTIGLGILVFFVLKGTLTWVFFSADWSVVSDNFKLLLTGQYPIVELWRVWVCILLVSILLGFSGGIWNGTITHLSIFLTVLFLISGLLPFVSIESRIWNFTGVVLLVAGYYGGKKLPIKKTILLGWFLLFPITIFLLNGFDILTKVGTNLCGGFLLTLLLAIVSIVFSFPIGVLLALGRRSKLPVVKYFCIGYIEFIRGIPLITILFVAQIMLPLFLGQGLEFNNVVRAMIGMTLFNAAYLAENVRGGLQSIPRGQFEASHALGFNSSLMTFFIILPQALRTVIPAMVGQFIAIFKDTSLVTIVGLIDILGMAKTISQNPEYLGKQMELFLFVAAIFFVFCYMLSYSSRRIENSLGVGKR</sequence>
<evidence type="ECO:0000256" key="6">
    <source>
        <dbReference type="ARBA" id="ARBA00023136"/>
    </source>
</evidence>
<keyword evidence="4 7" id="KW-0812">Transmembrane</keyword>
<evidence type="ECO:0000256" key="7">
    <source>
        <dbReference type="RuleBase" id="RU363032"/>
    </source>
</evidence>
<dbReference type="PANTHER" id="PTHR30614:SF41">
    <property type="entry name" value="INNER MEMBRANE AMINO-ACID ABC TRANSPORTER PERMEASE PROTEIN YHDY"/>
    <property type="match status" value="1"/>
</dbReference>
<feature type="transmembrane region" description="Helical" evidence="7">
    <location>
        <begin position="338"/>
        <end position="355"/>
    </location>
</feature>
<name>A0ABS6JG46_9BACI</name>
<keyword evidence="6 7" id="KW-0472">Membrane</keyword>
<dbReference type="EMBL" id="JAHQCS010000107">
    <property type="protein sequence ID" value="MBU9712666.1"/>
    <property type="molecule type" value="Genomic_DNA"/>
</dbReference>
<dbReference type="InterPro" id="IPR043429">
    <property type="entry name" value="ArtM/GltK/GlnP/TcyL/YhdX-like"/>
</dbReference>
<dbReference type="NCBIfam" id="TIGR01726">
    <property type="entry name" value="HEQRo_perm_3TM"/>
    <property type="match status" value="1"/>
</dbReference>
<organism evidence="9 10">
    <name type="scientific">Evansella tamaricis</name>
    <dbReference type="NCBI Taxonomy" id="2069301"/>
    <lineage>
        <taxon>Bacteria</taxon>
        <taxon>Bacillati</taxon>
        <taxon>Bacillota</taxon>
        <taxon>Bacilli</taxon>
        <taxon>Bacillales</taxon>
        <taxon>Bacillaceae</taxon>
        <taxon>Evansella</taxon>
    </lineage>
</organism>
<keyword evidence="2 7" id="KW-0813">Transport</keyword>
<evidence type="ECO:0000313" key="10">
    <source>
        <dbReference type="Proteomes" id="UP000784880"/>
    </source>
</evidence>
<dbReference type="CDD" id="cd06261">
    <property type="entry name" value="TM_PBP2"/>
    <property type="match status" value="1"/>
</dbReference>
<evidence type="ECO:0000256" key="3">
    <source>
        <dbReference type="ARBA" id="ARBA00022475"/>
    </source>
</evidence>
<dbReference type="PROSITE" id="PS50928">
    <property type="entry name" value="ABC_TM1"/>
    <property type="match status" value="1"/>
</dbReference>
<feature type="transmembrane region" description="Helical" evidence="7">
    <location>
        <begin position="160"/>
        <end position="178"/>
    </location>
</feature>
<feature type="transmembrane region" description="Helical" evidence="7">
    <location>
        <begin position="301"/>
        <end position="318"/>
    </location>
</feature>
<feature type="transmembrane region" description="Helical" evidence="7">
    <location>
        <begin position="135"/>
        <end position="151"/>
    </location>
</feature>
<evidence type="ECO:0000256" key="1">
    <source>
        <dbReference type="ARBA" id="ARBA00004651"/>
    </source>
</evidence>
<proteinExistence type="inferred from homology"/>
<evidence type="ECO:0000256" key="5">
    <source>
        <dbReference type="ARBA" id="ARBA00022989"/>
    </source>
</evidence>
<dbReference type="InterPro" id="IPR000515">
    <property type="entry name" value="MetI-like"/>
</dbReference>
<evidence type="ECO:0000259" key="8">
    <source>
        <dbReference type="PROSITE" id="PS50928"/>
    </source>
</evidence>
<keyword evidence="5 7" id="KW-1133">Transmembrane helix</keyword>
<gene>
    <name evidence="9" type="ORF">KS419_13025</name>
</gene>
<comment type="caution">
    <text evidence="9">The sequence shown here is derived from an EMBL/GenBank/DDBJ whole genome shotgun (WGS) entry which is preliminary data.</text>
</comment>
<reference evidence="9 10" key="1">
    <citation type="submission" date="2021-06" db="EMBL/GenBank/DDBJ databases">
        <title>Bacillus sp. RD4P76, an endophyte from a halophyte.</title>
        <authorList>
            <person name="Sun J.-Q."/>
        </authorList>
    </citation>
    <scope>NUCLEOTIDE SEQUENCE [LARGE SCALE GENOMIC DNA]</scope>
    <source>
        <strain evidence="9 10">CGMCC 1.15917</strain>
    </source>
</reference>
<feature type="transmembrane region" description="Helical" evidence="7">
    <location>
        <begin position="112"/>
        <end position="129"/>
    </location>
</feature>
<dbReference type="Proteomes" id="UP000784880">
    <property type="component" value="Unassembled WGS sequence"/>
</dbReference>
<feature type="transmembrane region" description="Helical" evidence="7">
    <location>
        <begin position="367"/>
        <end position="384"/>
    </location>
</feature>
<feature type="transmembrane region" description="Helical" evidence="7">
    <location>
        <begin position="85"/>
        <end position="105"/>
    </location>
</feature>
<feature type="domain" description="ABC transmembrane type-1" evidence="8">
    <location>
        <begin position="192"/>
        <end position="386"/>
    </location>
</feature>
<feature type="transmembrane region" description="Helical" evidence="7">
    <location>
        <begin position="227"/>
        <end position="251"/>
    </location>
</feature>
<dbReference type="Pfam" id="PF00528">
    <property type="entry name" value="BPD_transp_1"/>
    <property type="match status" value="1"/>
</dbReference>
<feature type="transmembrane region" description="Helical" evidence="7">
    <location>
        <begin position="190"/>
        <end position="215"/>
    </location>
</feature>
<feature type="transmembrane region" description="Helical" evidence="7">
    <location>
        <begin position="37"/>
        <end position="60"/>
    </location>
</feature>
<dbReference type="InterPro" id="IPR010065">
    <property type="entry name" value="AA_ABC_transptr_permease_3TM"/>
</dbReference>
<keyword evidence="10" id="KW-1185">Reference proteome</keyword>
<dbReference type="PANTHER" id="PTHR30614">
    <property type="entry name" value="MEMBRANE COMPONENT OF AMINO ACID ABC TRANSPORTER"/>
    <property type="match status" value="1"/>
</dbReference>
<protein>
    <submittedName>
        <fullName evidence="9">ABC transporter permease subunit</fullName>
    </submittedName>
</protein>
<comment type="similarity">
    <text evidence="7">Belongs to the binding-protein-dependent transport system permease family.</text>
</comment>
<evidence type="ECO:0000256" key="4">
    <source>
        <dbReference type="ARBA" id="ARBA00022692"/>
    </source>
</evidence>
<evidence type="ECO:0000256" key="2">
    <source>
        <dbReference type="ARBA" id="ARBA00022448"/>
    </source>
</evidence>